<keyword evidence="3" id="KW-1185">Reference proteome</keyword>
<dbReference type="RefSeq" id="WP_143434485.1">
    <property type="nucleotide sequence ID" value="NZ_BMKF01000002.1"/>
</dbReference>
<feature type="signal peptide" evidence="1">
    <location>
        <begin position="1"/>
        <end position="20"/>
    </location>
</feature>
<evidence type="ECO:0008006" key="4">
    <source>
        <dbReference type="Google" id="ProtNLM"/>
    </source>
</evidence>
<evidence type="ECO:0000256" key="1">
    <source>
        <dbReference type="SAM" id="SignalP"/>
    </source>
</evidence>
<name>A0ABQ1JWN9_9PROT</name>
<dbReference type="Proteomes" id="UP000628854">
    <property type="component" value="Unassembled WGS sequence"/>
</dbReference>
<dbReference type="PROSITE" id="PS51257">
    <property type="entry name" value="PROKAR_LIPOPROTEIN"/>
    <property type="match status" value="1"/>
</dbReference>
<comment type="caution">
    <text evidence="2">The sequence shown here is derived from an EMBL/GenBank/DDBJ whole genome shotgun (WGS) entry which is preliminary data.</text>
</comment>
<accession>A0ABQ1JWN9</accession>
<keyword evidence="1" id="KW-0732">Signal</keyword>
<evidence type="ECO:0000313" key="2">
    <source>
        <dbReference type="EMBL" id="GGB76712.1"/>
    </source>
</evidence>
<protein>
    <recommendedName>
        <fullName evidence="4">Lipoprotein</fullName>
    </recommendedName>
</protein>
<dbReference type="EMBL" id="BMKF01000002">
    <property type="protein sequence ID" value="GGB76712.1"/>
    <property type="molecule type" value="Genomic_DNA"/>
</dbReference>
<gene>
    <name evidence="2" type="ORF">GCM10011503_26870</name>
</gene>
<feature type="chain" id="PRO_5047399455" description="Lipoprotein" evidence="1">
    <location>
        <begin position="21"/>
        <end position="127"/>
    </location>
</feature>
<evidence type="ECO:0000313" key="3">
    <source>
        <dbReference type="Proteomes" id="UP000628854"/>
    </source>
</evidence>
<proteinExistence type="predicted"/>
<sequence length="127" mass="13905">MTRKLTLPMFVTGVASLAMLGGCVIVDADEHVRADWDLDRSYGTLKGADVSANTVMARVSSNGCTTKDFIGTDVRKTGEDRFSVGFFREKEDYCRAYLPEGVALTWSFSELGIPDGAEVKIRNKVSN</sequence>
<reference evidence="3" key="1">
    <citation type="journal article" date="2019" name="Int. J. Syst. Evol. Microbiol.">
        <title>The Global Catalogue of Microorganisms (GCM) 10K type strain sequencing project: providing services to taxonomists for standard genome sequencing and annotation.</title>
        <authorList>
            <consortium name="The Broad Institute Genomics Platform"/>
            <consortium name="The Broad Institute Genome Sequencing Center for Infectious Disease"/>
            <person name="Wu L."/>
            <person name="Ma J."/>
        </authorList>
    </citation>
    <scope>NUCLEOTIDE SEQUENCE [LARGE SCALE GENOMIC DNA]</scope>
    <source>
        <strain evidence="3">CGMCC 1.15928</strain>
    </source>
</reference>
<organism evidence="2 3">
    <name type="scientific">Henriciella pelagia</name>
    <dbReference type="NCBI Taxonomy" id="1977912"/>
    <lineage>
        <taxon>Bacteria</taxon>
        <taxon>Pseudomonadati</taxon>
        <taxon>Pseudomonadota</taxon>
        <taxon>Alphaproteobacteria</taxon>
        <taxon>Hyphomonadales</taxon>
        <taxon>Hyphomonadaceae</taxon>
        <taxon>Henriciella</taxon>
    </lineage>
</organism>